<gene>
    <name evidence="1" type="ORF">QFC21_006683</name>
</gene>
<accession>A0ACC2V2F9</accession>
<proteinExistence type="predicted"/>
<dbReference type="Proteomes" id="UP001227268">
    <property type="component" value="Unassembled WGS sequence"/>
</dbReference>
<keyword evidence="2" id="KW-1185">Reference proteome</keyword>
<evidence type="ECO:0000313" key="2">
    <source>
        <dbReference type="Proteomes" id="UP001227268"/>
    </source>
</evidence>
<name>A0ACC2V2F9_9TREE</name>
<dbReference type="EMBL" id="JASBWT010000035">
    <property type="protein sequence ID" value="KAJ9092807.1"/>
    <property type="molecule type" value="Genomic_DNA"/>
</dbReference>
<reference evidence="1" key="1">
    <citation type="submission" date="2023-04" db="EMBL/GenBank/DDBJ databases">
        <title>Draft Genome sequencing of Naganishia species isolated from polar environments using Oxford Nanopore Technology.</title>
        <authorList>
            <person name="Leo P."/>
            <person name="Venkateswaran K."/>
        </authorList>
    </citation>
    <scope>NUCLEOTIDE SEQUENCE</scope>
    <source>
        <strain evidence="1">MNA-CCFEE 5423</strain>
    </source>
</reference>
<organism evidence="1 2">
    <name type="scientific">Naganishia friedmannii</name>
    <dbReference type="NCBI Taxonomy" id="89922"/>
    <lineage>
        <taxon>Eukaryota</taxon>
        <taxon>Fungi</taxon>
        <taxon>Dikarya</taxon>
        <taxon>Basidiomycota</taxon>
        <taxon>Agaricomycotina</taxon>
        <taxon>Tremellomycetes</taxon>
        <taxon>Filobasidiales</taxon>
        <taxon>Filobasidiaceae</taxon>
        <taxon>Naganishia</taxon>
    </lineage>
</organism>
<evidence type="ECO:0000313" key="1">
    <source>
        <dbReference type="EMBL" id="KAJ9092807.1"/>
    </source>
</evidence>
<protein>
    <submittedName>
        <fullName evidence="1">Uncharacterized protein</fullName>
    </submittedName>
</protein>
<sequence length="285" mass="32361">MMKSLRETIERYQEMLPLLEEMYKEGELSREQYDMAGKTMTMLQMSFSQLMREEYMKTFGTEYPDNDSDVPQAVKELALQKTGLQGSSSGFIGEAVDAGGSSRSKSPSEGTTLEMWPIIKGTVRLRKRRYDHATVWAPLLCIQFLAASQNTKGPTISGTPLNEIDTQRPRTLGDWLWTDMKDFNTHKLWVARKKLFGSLSDDAVPSKLGLLRQRIKADESCRGAWMKYDVQREAFWERLESKQVGEPAQMGIIPEMYETGNPNSDSESDHVKSDAEESQSESEAD</sequence>
<comment type="caution">
    <text evidence="1">The sequence shown here is derived from an EMBL/GenBank/DDBJ whole genome shotgun (WGS) entry which is preliminary data.</text>
</comment>